<sequence length="533" mass="56472">MRLEGLASKAGLLVPLGAVRVPTPPRGEIKNRAAAIRLGKALFWDIQLGGDGMTACASCHARAGVDTRTVNTVNPGPNGLWEAVSGPGMPFAFHLLEGSDDGIDHAPAGGDDIIGAQGVAGMIFKAISTDPMMAADVCTVDLSTPFGAHRQVTGRNGPSTVAAVFNRQQFWDGRANDNFNGLNPFGATANAEGATLYRRDRRQFRPAGDISVRDIATVEDLVPNSSLASQAVGPVNNDVEMSCLGRKLNGKQGVAAKMLARKPLRLQTVDPADSVLGSLADPTGGLNVTYQAMIDAAFFKRESTRSVSRFSAMLGQAMQAYESTLIPSQTPFDAYLGGRRNAMTDQQKQGFDIFRGRGQCMACHVGTELTDASSRFYDLQGPLNVDGGDQGFHNIGVRPTTEDLGRASLGPAGASFSESGSKFDRGAFKTPSLRNLKLTAPYFHTGSAATVHDVIDFYERQGDFDNPEKSSVMSAIELRSEDHIALEDFLLNALLDCRVALDQAPFDHPSLPLPNGDDLSAVGATGLPGASCP</sequence>
<gene>
    <name evidence="9" type="ORF">GCM10010840_35920</name>
</gene>
<dbReference type="InterPro" id="IPR051395">
    <property type="entry name" value="Cytochrome_c_Peroxidase/MauG"/>
</dbReference>
<evidence type="ECO:0000256" key="5">
    <source>
        <dbReference type="ARBA" id="ARBA00023002"/>
    </source>
</evidence>
<dbReference type="PROSITE" id="PS51007">
    <property type="entry name" value="CYTC"/>
    <property type="match status" value="2"/>
</dbReference>
<reference evidence="10" key="1">
    <citation type="journal article" date="2019" name="Int. J. Syst. Evol. Microbiol.">
        <title>The Global Catalogue of Microorganisms (GCM) 10K type strain sequencing project: providing services to taxonomists for standard genome sequencing and annotation.</title>
        <authorList>
            <consortium name="The Broad Institute Genomics Platform"/>
            <consortium name="The Broad Institute Genome Sequencing Center for Infectious Disease"/>
            <person name="Wu L."/>
            <person name="Ma J."/>
        </authorList>
    </citation>
    <scope>NUCLEOTIDE SEQUENCE [LARGE SCALE GENOMIC DNA]</scope>
    <source>
        <strain evidence="10">JCM 15442</strain>
    </source>
</reference>
<evidence type="ECO:0000313" key="10">
    <source>
        <dbReference type="Proteomes" id="UP000639973"/>
    </source>
</evidence>
<dbReference type="PANTHER" id="PTHR30600:SF10">
    <property type="entry name" value="BLL6722 PROTEIN"/>
    <property type="match status" value="1"/>
</dbReference>
<evidence type="ECO:0000256" key="2">
    <source>
        <dbReference type="ARBA" id="ARBA00022617"/>
    </source>
</evidence>
<name>A0ABQ2GGT2_9DEIO</name>
<comment type="subcellular location">
    <subcellularLocation>
        <location evidence="1">Cell envelope</location>
    </subcellularLocation>
</comment>
<evidence type="ECO:0000256" key="4">
    <source>
        <dbReference type="ARBA" id="ARBA00022729"/>
    </source>
</evidence>
<evidence type="ECO:0000256" key="6">
    <source>
        <dbReference type="ARBA" id="ARBA00023004"/>
    </source>
</evidence>
<dbReference type="InterPro" id="IPR036909">
    <property type="entry name" value="Cyt_c-like_dom_sf"/>
</dbReference>
<evidence type="ECO:0000256" key="1">
    <source>
        <dbReference type="ARBA" id="ARBA00004196"/>
    </source>
</evidence>
<feature type="domain" description="Cytochrome c" evidence="8">
    <location>
        <begin position="34"/>
        <end position="226"/>
    </location>
</feature>
<dbReference type="RefSeq" id="WP_268238978.1">
    <property type="nucleotide sequence ID" value="NZ_BMOL01000035.1"/>
</dbReference>
<evidence type="ECO:0000259" key="8">
    <source>
        <dbReference type="PROSITE" id="PS51007"/>
    </source>
</evidence>
<proteinExistence type="predicted"/>
<evidence type="ECO:0000256" key="3">
    <source>
        <dbReference type="ARBA" id="ARBA00022723"/>
    </source>
</evidence>
<dbReference type="InterPro" id="IPR009056">
    <property type="entry name" value="Cyt_c-like_dom"/>
</dbReference>
<protein>
    <recommendedName>
        <fullName evidence="8">Cytochrome c domain-containing protein</fullName>
    </recommendedName>
</protein>
<keyword evidence="6 7" id="KW-0408">Iron</keyword>
<dbReference type="EMBL" id="BMOL01000035">
    <property type="protein sequence ID" value="GGL94709.1"/>
    <property type="molecule type" value="Genomic_DNA"/>
</dbReference>
<keyword evidence="5" id="KW-0560">Oxidoreductase</keyword>
<dbReference type="Proteomes" id="UP000639973">
    <property type="component" value="Unassembled WGS sequence"/>
</dbReference>
<organism evidence="9 10">
    <name type="scientific">Deinococcus aerolatus</name>
    <dbReference type="NCBI Taxonomy" id="522487"/>
    <lineage>
        <taxon>Bacteria</taxon>
        <taxon>Thermotogati</taxon>
        <taxon>Deinococcota</taxon>
        <taxon>Deinococci</taxon>
        <taxon>Deinococcales</taxon>
        <taxon>Deinococcaceae</taxon>
        <taxon>Deinococcus</taxon>
    </lineage>
</organism>
<keyword evidence="10" id="KW-1185">Reference proteome</keyword>
<keyword evidence="2 7" id="KW-0349">Heme</keyword>
<comment type="caution">
    <text evidence="9">The sequence shown here is derived from an EMBL/GenBank/DDBJ whole genome shotgun (WGS) entry which is preliminary data.</text>
</comment>
<dbReference type="SUPFAM" id="SSF46626">
    <property type="entry name" value="Cytochrome c"/>
    <property type="match status" value="2"/>
</dbReference>
<dbReference type="Pfam" id="PF03150">
    <property type="entry name" value="CCP_MauG"/>
    <property type="match status" value="2"/>
</dbReference>
<dbReference type="InterPro" id="IPR004852">
    <property type="entry name" value="Di-haem_cyt_c_peroxidsae"/>
</dbReference>
<accession>A0ABQ2GGT2</accession>
<evidence type="ECO:0000313" key="9">
    <source>
        <dbReference type="EMBL" id="GGL94709.1"/>
    </source>
</evidence>
<dbReference type="PANTHER" id="PTHR30600">
    <property type="entry name" value="CYTOCHROME C PEROXIDASE-RELATED"/>
    <property type="match status" value="1"/>
</dbReference>
<feature type="domain" description="Cytochrome c" evidence="8">
    <location>
        <begin position="345"/>
        <end position="494"/>
    </location>
</feature>
<dbReference type="Gene3D" id="1.10.760.10">
    <property type="entry name" value="Cytochrome c-like domain"/>
    <property type="match status" value="2"/>
</dbReference>
<keyword evidence="4" id="KW-0732">Signal</keyword>
<keyword evidence="3 7" id="KW-0479">Metal-binding</keyword>
<evidence type="ECO:0000256" key="7">
    <source>
        <dbReference type="PROSITE-ProRule" id="PRU00433"/>
    </source>
</evidence>